<dbReference type="EMBL" id="CAJNOK010000081">
    <property type="protein sequence ID" value="CAF0727807.1"/>
    <property type="molecule type" value="Genomic_DNA"/>
</dbReference>
<gene>
    <name evidence="3" type="ORF">GPM918_LOCUS7226</name>
    <name evidence="2" type="ORF">OVA965_LOCUS573</name>
    <name evidence="5" type="ORF">SRO942_LOCUS7229</name>
    <name evidence="4" type="ORF">TMI583_LOCUS573</name>
</gene>
<evidence type="ECO:0000313" key="3">
    <source>
        <dbReference type="EMBL" id="CAF0873506.1"/>
    </source>
</evidence>
<dbReference type="OrthoDB" id="10042539at2759"/>
<evidence type="ECO:0000313" key="2">
    <source>
        <dbReference type="EMBL" id="CAF0727807.1"/>
    </source>
</evidence>
<name>A0A813XPJ0_9BILA</name>
<feature type="region of interest" description="Disordered" evidence="1">
    <location>
        <begin position="86"/>
        <end position="212"/>
    </location>
</feature>
<feature type="compositionally biased region" description="Polar residues" evidence="1">
    <location>
        <begin position="164"/>
        <end position="176"/>
    </location>
</feature>
<organism evidence="3 6">
    <name type="scientific">Didymodactylos carnosus</name>
    <dbReference type="NCBI Taxonomy" id="1234261"/>
    <lineage>
        <taxon>Eukaryota</taxon>
        <taxon>Metazoa</taxon>
        <taxon>Spiralia</taxon>
        <taxon>Gnathifera</taxon>
        <taxon>Rotifera</taxon>
        <taxon>Eurotatoria</taxon>
        <taxon>Bdelloidea</taxon>
        <taxon>Philodinida</taxon>
        <taxon>Philodinidae</taxon>
        <taxon>Didymodactylos</taxon>
    </lineage>
</organism>
<dbReference type="Proteomes" id="UP000681722">
    <property type="component" value="Unassembled WGS sequence"/>
</dbReference>
<evidence type="ECO:0000313" key="4">
    <source>
        <dbReference type="EMBL" id="CAF3502160.1"/>
    </source>
</evidence>
<dbReference type="EMBL" id="CAJOBA010000081">
    <property type="protein sequence ID" value="CAF3502160.1"/>
    <property type="molecule type" value="Genomic_DNA"/>
</dbReference>
<dbReference type="AlphaFoldDB" id="A0A813XPJ0"/>
<sequence length="267" mass="30545">MFDTQFPLASEIDPKSASNDNWPNSFDRFVRQHEQQQQQSPFHLNNQQRMDDLSFNSHIQDVWEQPRKMQNNDFNMFNDFLDNYHYQQQQQQHHPPPPVDIATFLSSSPSTSKDPFLSQQPNRSSTPHHSSSAFLPVPTVPNRKNRTTPDNNYDFGLPPPSPPTSSYFKSTRSPPTLGTGRRPLPSPLPRLPHRSPSGVLVSSHQKQRSPPVLQVPNDEAAYFQQYQYPFTPQKQKHNHSSLYVPCINHGSNYNGVLGPPILLPPSF</sequence>
<feature type="region of interest" description="Disordered" evidence="1">
    <location>
        <begin position="1"/>
        <end position="25"/>
    </location>
</feature>
<accession>A0A813XPJ0</accession>
<proteinExistence type="predicted"/>
<dbReference type="EMBL" id="CAJOBC010001169">
    <property type="protein sequence ID" value="CAF3660726.1"/>
    <property type="molecule type" value="Genomic_DNA"/>
</dbReference>
<evidence type="ECO:0000313" key="6">
    <source>
        <dbReference type="Proteomes" id="UP000663829"/>
    </source>
</evidence>
<comment type="caution">
    <text evidence="3">The sequence shown here is derived from an EMBL/GenBank/DDBJ whole genome shotgun (WGS) entry which is preliminary data.</text>
</comment>
<reference evidence="3" key="1">
    <citation type="submission" date="2021-02" db="EMBL/GenBank/DDBJ databases">
        <authorList>
            <person name="Nowell W R."/>
        </authorList>
    </citation>
    <scope>NUCLEOTIDE SEQUENCE</scope>
</reference>
<dbReference type="Proteomes" id="UP000677228">
    <property type="component" value="Unassembled WGS sequence"/>
</dbReference>
<dbReference type="Proteomes" id="UP000682733">
    <property type="component" value="Unassembled WGS sequence"/>
</dbReference>
<evidence type="ECO:0000256" key="1">
    <source>
        <dbReference type="SAM" id="MobiDB-lite"/>
    </source>
</evidence>
<evidence type="ECO:0000313" key="5">
    <source>
        <dbReference type="EMBL" id="CAF3660726.1"/>
    </source>
</evidence>
<keyword evidence="6" id="KW-1185">Reference proteome</keyword>
<protein>
    <submittedName>
        <fullName evidence="3">Uncharacterized protein</fullName>
    </submittedName>
</protein>
<dbReference type="Proteomes" id="UP000663829">
    <property type="component" value="Unassembled WGS sequence"/>
</dbReference>
<dbReference type="EMBL" id="CAJNOQ010001168">
    <property type="protein sequence ID" value="CAF0873506.1"/>
    <property type="molecule type" value="Genomic_DNA"/>
</dbReference>
<feature type="compositionally biased region" description="Polar residues" evidence="1">
    <location>
        <begin position="104"/>
        <end position="133"/>
    </location>
</feature>